<feature type="compositionally biased region" description="Pro residues" evidence="2">
    <location>
        <begin position="66"/>
        <end position="76"/>
    </location>
</feature>
<accession>A0A9N7YH37</accession>
<feature type="region of interest" description="Disordered" evidence="2">
    <location>
        <begin position="617"/>
        <end position="639"/>
    </location>
</feature>
<keyword evidence="3" id="KW-0812">Transmembrane</keyword>
<evidence type="ECO:0000256" key="1">
    <source>
        <dbReference type="ARBA" id="ARBA00007711"/>
    </source>
</evidence>
<feature type="region of interest" description="Disordered" evidence="2">
    <location>
        <begin position="59"/>
        <end position="88"/>
    </location>
</feature>
<feature type="transmembrane region" description="Helical" evidence="3">
    <location>
        <begin position="267"/>
        <end position="287"/>
    </location>
</feature>
<dbReference type="Proteomes" id="UP001153269">
    <property type="component" value="Unassembled WGS sequence"/>
</dbReference>
<feature type="transmembrane region" description="Helical" evidence="3">
    <location>
        <begin position="400"/>
        <end position="419"/>
    </location>
</feature>
<dbReference type="EMBL" id="CADEAL010001324">
    <property type="protein sequence ID" value="CAB1431250.1"/>
    <property type="molecule type" value="Genomic_DNA"/>
</dbReference>
<keyword evidence="5" id="KW-1185">Reference proteome</keyword>
<dbReference type="InterPro" id="IPR042314">
    <property type="entry name" value="TMEM121"/>
</dbReference>
<feature type="transmembrane region" description="Helical" evidence="3">
    <location>
        <begin position="338"/>
        <end position="356"/>
    </location>
</feature>
<keyword evidence="3" id="KW-1133">Transmembrane helix</keyword>
<keyword evidence="3" id="KW-0472">Membrane</keyword>
<dbReference type="PANTHER" id="PTHR31046">
    <property type="entry name" value="TRANSMEMBRANE PROTEIN 121"/>
    <property type="match status" value="1"/>
</dbReference>
<organism evidence="4 5">
    <name type="scientific">Pleuronectes platessa</name>
    <name type="common">European plaice</name>
    <dbReference type="NCBI Taxonomy" id="8262"/>
    <lineage>
        <taxon>Eukaryota</taxon>
        <taxon>Metazoa</taxon>
        <taxon>Chordata</taxon>
        <taxon>Craniata</taxon>
        <taxon>Vertebrata</taxon>
        <taxon>Euteleostomi</taxon>
        <taxon>Actinopterygii</taxon>
        <taxon>Neopterygii</taxon>
        <taxon>Teleostei</taxon>
        <taxon>Neoteleostei</taxon>
        <taxon>Acanthomorphata</taxon>
        <taxon>Carangaria</taxon>
        <taxon>Pleuronectiformes</taxon>
        <taxon>Pleuronectoidei</taxon>
        <taxon>Pleuronectidae</taxon>
        <taxon>Pleuronectes</taxon>
    </lineage>
</organism>
<proteinExistence type="inferred from homology"/>
<dbReference type="AlphaFoldDB" id="A0A9N7YH37"/>
<feature type="region of interest" description="Disordered" evidence="2">
    <location>
        <begin position="1"/>
        <end position="21"/>
    </location>
</feature>
<comment type="caution">
    <text evidence="4">The sequence shown here is derived from an EMBL/GenBank/DDBJ whole genome shotgun (WGS) entry which is preliminary data.</text>
</comment>
<evidence type="ECO:0000256" key="2">
    <source>
        <dbReference type="SAM" id="MobiDB-lite"/>
    </source>
</evidence>
<evidence type="ECO:0000256" key="3">
    <source>
        <dbReference type="SAM" id="Phobius"/>
    </source>
</evidence>
<feature type="transmembrane region" description="Helical" evidence="3">
    <location>
        <begin position="439"/>
        <end position="457"/>
    </location>
</feature>
<reference evidence="4" key="1">
    <citation type="submission" date="2020-03" db="EMBL/GenBank/DDBJ databases">
        <authorList>
            <person name="Weist P."/>
        </authorList>
    </citation>
    <scope>NUCLEOTIDE SEQUENCE</scope>
</reference>
<evidence type="ECO:0000313" key="5">
    <source>
        <dbReference type="Proteomes" id="UP001153269"/>
    </source>
</evidence>
<name>A0A9N7YH37_PLEPL</name>
<feature type="transmembrane region" description="Helical" evidence="3">
    <location>
        <begin position="299"/>
        <end position="318"/>
    </location>
</feature>
<evidence type="ECO:0008006" key="6">
    <source>
        <dbReference type="Google" id="ProtNLM"/>
    </source>
</evidence>
<sequence>MSLHHLFHSSPSLSSHLETSPSPTLYPLVATGSRGPRLSLPEVHCSVSSSIERLSVRRSHCTPHPSSLPPSLPPSTSPQTADTQPAGKLASCIPHWRASPFLRPLPPHILPLTGSLFIPAPRENARILNGLLKDEGCFSFVFGLCGLLSVTSTQQVPLLEQKREKEEEECRREGRAERGRRRWSITAPVVLAEHMGFVISPRILMDDRSLPVIRIKYKEGHNQARMVPPPPTNKPHVCLSTILIMSSMALIDAYLVEQNHGPRKIGICIMVMVGDICFLIVLRYVAVWVGAEVRTSKRGYAMILWFLYIFVLEIKVYFVYQNYKADRKSLDALARKALTLLLSICIPVLFVVLVAIDHMEYVRAFKKREEIRNRLFWVVVDLLDVLDIQANLWEPQKKGLPLWAEGLMFFYCYILLLVLPCVSLSEISMQGINIVPHKMLLYPILSLVTINVITLFIRGGNMILYRDARVSGILMGKNVLAIIIKTCSFVQYRRQLQSAPPAFGVELQKNSVAHARPAPTPPQVVMQDQTPLPEDAARAQCSTASGHGNCHVDTQEIFTSAASWPTGHCRHLEQKTGQCYIQSSHGAKNSIPCEFDDKNETMTNSCGGYLGALGHSPHPTVQHHPTSPDIALPTMPDPE</sequence>
<protein>
    <recommendedName>
        <fullName evidence="6">Transmembrane protein 121</fullName>
    </recommendedName>
</protein>
<dbReference type="PANTHER" id="PTHR31046:SF2">
    <property type="entry name" value="TRANSMEMBRANE PROTEIN 121"/>
    <property type="match status" value="1"/>
</dbReference>
<evidence type="ECO:0000313" key="4">
    <source>
        <dbReference type="EMBL" id="CAB1431250.1"/>
    </source>
</evidence>
<gene>
    <name evidence="4" type="ORF">PLEPLA_LOCUS19295</name>
</gene>
<dbReference type="InterPro" id="IPR032776">
    <property type="entry name" value="CECR6/TMEM121"/>
</dbReference>
<comment type="similarity">
    <text evidence="1">Belongs to the TMEM121 family.</text>
</comment>
<dbReference type="Pfam" id="PF14997">
    <property type="entry name" value="CECR6_TMEM121"/>
    <property type="match status" value="1"/>
</dbReference>